<dbReference type="EMBL" id="JXRP01000018">
    <property type="protein sequence ID" value="KIL45001.1"/>
    <property type="molecule type" value="Genomic_DNA"/>
</dbReference>
<proteinExistence type="predicted"/>
<dbReference type="PATRIC" id="fig|889306.3.peg.2559"/>
<dbReference type="Proteomes" id="UP000031938">
    <property type="component" value="Unassembled WGS sequence"/>
</dbReference>
<dbReference type="AlphaFoldDB" id="A0A0C2VKP6"/>
<protein>
    <submittedName>
        <fullName evidence="1">Uncharacterized protein</fullName>
    </submittedName>
</protein>
<evidence type="ECO:0000313" key="1">
    <source>
        <dbReference type="EMBL" id="KIL45001.1"/>
    </source>
</evidence>
<comment type="caution">
    <text evidence="1">The sequence shown here is derived from an EMBL/GenBank/DDBJ whole genome shotgun (WGS) entry which is preliminary data.</text>
</comment>
<reference evidence="1 2" key="1">
    <citation type="submission" date="2015-01" db="EMBL/GenBank/DDBJ databases">
        <title>Genome sequencing of Jeotgalibacillus soli.</title>
        <authorList>
            <person name="Goh K.M."/>
            <person name="Chan K.-G."/>
            <person name="Yaakop A.S."/>
            <person name="Ee R."/>
            <person name="Gan H.M."/>
            <person name="Chan C.S."/>
        </authorList>
    </citation>
    <scope>NUCLEOTIDE SEQUENCE [LARGE SCALE GENOMIC DNA]</scope>
    <source>
        <strain evidence="1 2">P9</strain>
    </source>
</reference>
<organism evidence="1 2">
    <name type="scientific">Jeotgalibacillus soli</name>
    <dbReference type="NCBI Taxonomy" id="889306"/>
    <lineage>
        <taxon>Bacteria</taxon>
        <taxon>Bacillati</taxon>
        <taxon>Bacillota</taxon>
        <taxon>Bacilli</taxon>
        <taxon>Bacillales</taxon>
        <taxon>Caryophanaceae</taxon>
        <taxon>Jeotgalibacillus</taxon>
    </lineage>
</organism>
<accession>A0A0C2VKP6</accession>
<keyword evidence="2" id="KW-1185">Reference proteome</keyword>
<evidence type="ECO:0000313" key="2">
    <source>
        <dbReference type="Proteomes" id="UP000031938"/>
    </source>
</evidence>
<name>A0A0C2VKP6_9BACL</name>
<dbReference type="STRING" id="889306.KP78_25450"/>
<sequence length="121" mass="13858">MKTKLNVSTEVENVAEVKLTEKMQRDLHEVHTALENLSAGVEMAGNVLTRLEWTKDDIYAAINPKDNNFNEFGLNQLYTTLELLLDHIGFLQKEIVQHKQEAFNHLDGLLHRNNPSTAMEE</sequence>
<dbReference type="RefSeq" id="WP_041089250.1">
    <property type="nucleotide sequence ID" value="NZ_JXRP01000018.1"/>
</dbReference>
<gene>
    <name evidence="1" type="ORF">KP78_25450</name>
</gene>